<proteinExistence type="predicted"/>
<feature type="region of interest" description="Disordered" evidence="1">
    <location>
        <begin position="186"/>
        <end position="205"/>
    </location>
</feature>
<sequence>MGDQVAESFARERRMSELLSSYYTILSSSHFLSTLPLSLSPNAYLRNKNESSKVKERPAGSKVSQLRLVLRNGVGLETTDSWEQVLIHGEMGITKATKWTSETRHGWTGSLFLPGQESICQSDGCGCSAIYSTAASLSPTQGNFRLSTESPRSLIISALPRSLLISGGRGNQNGATSCVPLIPPPPPPHFGRDEDHHHHHRHSNDVFAKKRPLLLQRYPGRGEVCMASVTFPLAGWGDFGARIGDIPSARRPFFSSGVINIEEIFPIGESETFIYFSAVLCEDRTCFHFCSMHHRISRQRCIDMGRFFDLAIFLEGFSWEKEPSVATRWFFWERN</sequence>
<keyword evidence="3" id="KW-1185">Reference proteome</keyword>
<organism evidence="2 3">
    <name type="scientific">Folsomia candida</name>
    <name type="common">Springtail</name>
    <dbReference type="NCBI Taxonomy" id="158441"/>
    <lineage>
        <taxon>Eukaryota</taxon>
        <taxon>Metazoa</taxon>
        <taxon>Ecdysozoa</taxon>
        <taxon>Arthropoda</taxon>
        <taxon>Hexapoda</taxon>
        <taxon>Collembola</taxon>
        <taxon>Entomobryomorpha</taxon>
        <taxon>Isotomoidea</taxon>
        <taxon>Isotomidae</taxon>
        <taxon>Proisotominae</taxon>
        <taxon>Folsomia</taxon>
    </lineage>
</organism>
<name>A0A226CTW1_FOLCA</name>
<evidence type="ECO:0000313" key="3">
    <source>
        <dbReference type="Proteomes" id="UP000198287"/>
    </source>
</evidence>
<accession>A0A226CTW1</accession>
<dbReference type="Proteomes" id="UP000198287">
    <property type="component" value="Unassembled WGS sequence"/>
</dbReference>
<evidence type="ECO:0000313" key="2">
    <source>
        <dbReference type="EMBL" id="OXA36872.1"/>
    </source>
</evidence>
<dbReference type="AlphaFoldDB" id="A0A226CTW1"/>
<reference evidence="2 3" key="1">
    <citation type="submission" date="2015-12" db="EMBL/GenBank/DDBJ databases">
        <title>The genome of Folsomia candida.</title>
        <authorList>
            <person name="Faddeeva A."/>
            <person name="Derks M.F."/>
            <person name="Anvar Y."/>
            <person name="Smit S."/>
            <person name="Van Straalen N."/>
            <person name="Roelofs D."/>
        </authorList>
    </citation>
    <scope>NUCLEOTIDE SEQUENCE [LARGE SCALE GENOMIC DNA]</scope>
    <source>
        <strain evidence="2 3">VU population</strain>
        <tissue evidence="2">Whole body</tissue>
    </source>
</reference>
<evidence type="ECO:0000256" key="1">
    <source>
        <dbReference type="SAM" id="MobiDB-lite"/>
    </source>
</evidence>
<protein>
    <submittedName>
        <fullName evidence="2">Uncharacterized protein</fullName>
    </submittedName>
</protein>
<gene>
    <name evidence="2" type="ORF">Fcan01_28369</name>
</gene>
<dbReference type="EMBL" id="LNIX01000070">
    <property type="protein sequence ID" value="OXA36872.1"/>
    <property type="molecule type" value="Genomic_DNA"/>
</dbReference>
<comment type="caution">
    <text evidence="2">The sequence shown here is derived from an EMBL/GenBank/DDBJ whole genome shotgun (WGS) entry which is preliminary data.</text>
</comment>